<accession>A0A1G2FCD5</accession>
<name>A0A1G2FCD5_9BACT</name>
<comment type="caution">
    <text evidence="3">The sequence shown here is derived from an EMBL/GenBank/DDBJ whole genome shotgun (WGS) entry which is preliminary data.</text>
</comment>
<dbReference type="InterPro" id="IPR045584">
    <property type="entry name" value="Pilin-like"/>
</dbReference>
<dbReference type="Proteomes" id="UP000176974">
    <property type="component" value="Unassembled WGS sequence"/>
</dbReference>
<dbReference type="EMBL" id="MHMY01000008">
    <property type="protein sequence ID" value="OGZ35683.1"/>
    <property type="molecule type" value="Genomic_DNA"/>
</dbReference>
<sequence>MAKSAGFTFVEVLIATSVIAILATGAIVIINPLTQIQKANDARRKTDLAQIQKALEFYYQGNRAYPSNPSAKDYRIKGLDGVAVDWGNSWLPFMGNLPKDPNPSKKYVYYGNKQTYYLYASLDRGDEDPQACNANGADCQSVPAANLCGNGNVCNYGVSSPNVSP</sequence>
<reference evidence="3 4" key="1">
    <citation type="journal article" date="2016" name="Nat. Commun.">
        <title>Thousands of microbial genomes shed light on interconnected biogeochemical processes in an aquifer system.</title>
        <authorList>
            <person name="Anantharaman K."/>
            <person name="Brown C.T."/>
            <person name="Hug L.A."/>
            <person name="Sharon I."/>
            <person name="Castelle C.J."/>
            <person name="Probst A.J."/>
            <person name="Thomas B.C."/>
            <person name="Singh A."/>
            <person name="Wilkins M.J."/>
            <person name="Karaoz U."/>
            <person name="Brodie E.L."/>
            <person name="Williams K.H."/>
            <person name="Hubbard S.S."/>
            <person name="Banfield J.F."/>
        </authorList>
    </citation>
    <scope>NUCLEOTIDE SEQUENCE [LARGE SCALE GENOMIC DNA]</scope>
</reference>
<evidence type="ECO:0000256" key="1">
    <source>
        <dbReference type="SAM" id="Phobius"/>
    </source>
</evidence>
<keyword evidence="1" id="KW-0812">Transmembrane</keyword>
<evidence type="ECO:0000259" key="2">
    <source>
        <dbReference type="Pfam" id="PF08334"/>
    </source>
</evidence>
<dbReference type="Pfam" id="PF08334">
    <property type="entry name" value="T2SSG"/>
    <property type="match status" value="1"/>
</dbReference>
<gene>
    <name evidence="3" type="ORF">A2815_02935</name>
</gene>
<keyword evidence="1" id="KW-1133">Transmembrane helix</keyword>
<dbReference type="Gene3D" id="3.30.700.10">
    <property type="entry name" value="Glycoprotein, Type 4 Pilin"/>
    <property type="match status" value="1"/>
</dbReference>
<dbReference type="InterPro" id="IPR012902">
    <property type="entry name" value="N_methyl_site"/>
</dbReference>
<feature type="transmembrane region" description="Helical" evidence="1">
    <location>
        <begin position="12"/>
        <end position="34"/>
    </location>
</feature>
<dbReference type="InterPro" id="IPR013545">
    <property type="entry name" value="T2SS_protein-GspG_C"/>
</dbReference>
<evidence type="ECO:0000313" key="4">
    <source>
        <dbReference type="Proteomes" id="UP000176974"/>
    </source>
</evidence>
<evidence type="ECO:0000313" key="3">
    <source>
        <dbReference type="EMBL" id="OGZ35683.1"/>
    </source>
</evidence>
<organism evidence="3 4">
    <name type="scientific">Candidatus Portnoybacteria bacterium RIFCSPHIGHO2_01_FULL_40_12b</name>
    <dbReference type="NCBI Taxonomy" id="1801994"/>
    <lineage>
        <taxon>Bacteria</taxon>
        <taxon>Candidatus Portnoyibacteriota</taxon>
    </lineage>
</organism>
<dbReference type="SUPFAM" id="SSF54523">
    <property type="entry name" value="Pili subunits"/>
    <property type="match status" value="1"/>
</dbReference>
<dbReference type="AlphaFoldDB" id="A0A1G2FCD5"/>
<feature type="domain" description="Type II secretion system protein GspG C-terminal" evidence="2">
    <location>
        <begin position="33"/>
        <end position="120"/>
    </location>
</feature>
<dbReference type="NCBIfam" id="TIGR02532">
    <property type="entry name" value="IV_pilin_GFxxxE"/>
    <property type="match status" value="1"/>
</dbReference>
<dbReference type="Pfam" id="PF07963">
    <property type="entry name" value="N_methyl"/>
    <property type="match status" value="1"/>
</dbReference>
<keyword evidence="1" id="KW-0472">Membrane</keyword>
<protein>
    <recommendedName>
        <fullName evidence="2">Type II secretion system protein GspG C-terminal domain-containing protein</fullName>
    </recommendedName>
</protein>
<proteinExistence type="predicted"/>